<feature type="compositionally biased region" description="Basic and acidic residues" evidence="1">
    <location>
        <begin position="192"/>
        <end position="207"/>
    </location>
</feature>
<feature type="region of interest" description="Disordered" evidence="1">
    <location>
        <begin position="1200"/>
        <end position="1243"/>
    </location>
</feature>
<feature type="compositionally biased region" description="Basic and acidic residues" evidence="1">
    <location>
        <begin position="1011"/>
        <end position="1022"/>
    </location>
</feature>
<feature type="compositionally biased region" description="Acidic residues" evidence="1">
    <location>
        <begin position="124"/>
        <end position="133"/>
    </location>
</feature>
<feature type="compositionally biased region" description="Polar residues" evidence="1">
    <location>
        <begin position="686"/>
        <end position="695"/>
    </location>
</feature>
<feature type="compositionally biased region" description="Low complexity" evidence="1">
    <location>
        <begin position="982"/>
        <end position="1010"/>
    </location>
</feature>
<dbReference type="InterPro" id="IPR003618">
    <property type="entry name" value="TFIIS_cen_dom"/>
</dbReference>
<feature type="region of interest" description="Disordered" evidence="1">
    <location>
        <begin position="885"/>
        <end position="1050"/>
    </location>
</feature>
<reference evidence="3 4" key="1">
    <citation type="journal article" date="2019" name="PLoS ONE">
        <title>Genomic analyses reveal an absence of contemporary introgressive admixture between fin whales and blue whales, despite known hybrids.</title>
        <authorList>
            <person name="Westbury M.V."/>
            <person name="Petersen B."/>
            <person name="Lorenzen E.D."/>
        </authorList>
    </citation>
    <scope>NUCLEOTIDE SEQUENCE [LARGE SCALE GENOMIC DNA]</scope>
    <source>
        <strain evidence="3">FinWhale-01</strain>
    </source>
</reference>
<feature type="compositionally biased region" description="Acidic residues" evidence="1">
    <location>
        <begin position="208"/>
        <end position="219"/>
    </location>
</feature>
<dbReference type="PANTHER" id="PTHR11477:SF13">
    <property type="entry name" value="DEATH-INDUCER OBLITERATOR 1"/>
    <property type="match status" value="1"/>
</dbReference>
<evidence type="ECO:0000256" key="1">
    <source>
        <dbReference type="SAM" id="MobiDB-lite"/>
    </source>
</evidence>
<sequence>GESFLQKALGDQDSGVVLGGTGADVTATPASFQVAWESRPNRLLLQTLRAELGRPILCQHSRGSGIWAAFSGGWVWVFSVQTPHLHEIPPAAWLDVSHAARGFPALGPEPARPSVHRALRAEPGMDENGDPSGEDTPKAIKPTSKEFRKTWGFRRTTIAKREGAGDGEVDALEPPPRQQQSPSLRRSGRQPKRTERVEEFLTTRREEDPVETMDVEAGDAMEGSLPVPQEPEADLGAASQAAKMDRESQLEGRAAPGGNAEEPGDAVRHKPEWRLLERNGEDYICPNCTILQVQDEPSSETTGTQDSRSRPADADGTDCTSIGTVEQKSSEDQGIKGRIEKAANPSGKKKLKIFQPVVEAPGAARCIGPGCSSVAQPDSVYCSSDCILKHAAATMRFLSAGKEQKPKPKEKPKTKPEKIILQKCSVQAGIKISSVHKRLAPDKKENTAKKVAVVPPRSEVLAKEPTCESSTPSWASDHNYNAVKPEKTAAPWPPLLYKCMYHPGGALDPSRSFWTAVHSGLSRARSSSRVHMLCGVPCTPASLSGPLSFAAMKEDRRTEAKAAVAAVPKKVAPPGSSGGGKQPSPRNLLPKKSPPFANTAAAKSAIKKSPPGFKGTIPKRPWLSAAASPSGSAPSAKQARLAPVAATSASRKFPSSAASVGAVRKPGTTSVPLASPAPGRLGPVSPASSQPNSQIRQNIRRSLKEILWKRVTDSDDLIMTENEVGKIALHIEKEMFNLFRVTDNRYKSKYRSLMFNLKDPKNQGLFHRVLREEISLAKLVRMKPEELVSKELSMWKERSSKPVMESRTKLHNETKKPTVKQETIPDMEDSPPVSDSDEQQESVRAAPERSAAPLLDLVGSMLQDTTGQHRAHLFDLNCKICTGQVPSSEGEPAPQKQKWSASARKEDSKPKHDKPASEPALSSADDAAPETLPESASEPDLESAARAHLEGKSLPVPPEDGRPEPSALEGAPCPAPGGGGVLTTVTVSGRDPRTAPGGPSPGTAPSAARADSAHPAEPRQDVPKPVPTSVTVPKSILAKPSTSPEPRYLLSVPPSPSISISGSRSPPEGDTTLFLSRLSTIWKGFINMQSVAKFVTKAYPVSGCFDYLSEDLPDTIHIGGRIAPKTVWDYVGKLRSSVSKELCLIRFHPATEEEEVAYISLYSYFSSRGRFGVVANNSRRVKDLYLIPLSAADPVPSKLLPFEGPGRPQPSAHMSPSRPAESLTASCVPHPDPAFGSGTWEQG</sequence>
<dbReference type="InterPro" id="IPR012921">
    <property type="entry name" value="SPOC_C"/>
</dbReference>
<protein>
    <recommendedName>
        <fullName evidence="2">TFIIS central domain-containing protein</fullName>
    </recommendedName>
</protein>
<dbReference type="AlphaFoldDB" id="A0A6A1QA28"/>
<feature type="compositionally biased region" description="Basic and acidic residues" evidence="1">
    <location>
        <begin position="135"/>
        <end position="149"/>
    </location>
</feature>
<evidence type="ECO:0000313" key="3">
    <source>
        <dbReference type="EMBL" id="KAB0404620.1"/>
    </source>
</evidence>
<organism evidence="3 4">
    <name type="scientific">Balaenoptera physalus</name>
    <name type="common">Fin whale</name>
    <name type="synonym">Balaena physalus</name>
    <dbReference type="NCBI Taxonomy" id="9770"/>
    <lineage>
        <taxon>Eukaryota</taxon>
        <taxon>Metazoa</taxon>
        <taxon>Chordata</taxon>
        <taxon>Craniata</taxon>
        <taxon>Vertebrata</taxon>
        <taxon>Euteleostomi</taxon>
        <taxon>Mammalia</taxon>
        <taxon>Eutheria</taxon>
        <taxon>Laurasiatheria</taxon>
        <taxon>Artiodactyla</taxon>
        <taxon>Whippomorpha</taxon>
        <taxon>Cetacea</taxon>
        <taxon>Mysticeti</taxon>
        <taxon>Balaenopteridae</taxon>
        <taxon>Balaenoptera</taxon>
    </lineage>
</organism>
<dbReference type="GO" id="GO:0005634">
    <property type="term" value="C:nucleus"/>
    <property type="evidence" value="ECO:0007669"/>
    <property type="project" value="TreeGrafter"/>
</dbReference>
<dbReference type="Pfam" id="PF07500">
    <property type="entry name" value="TFIIS_M"/>
    <property type="match status" value="1"/>
</dbReference>
<dbReference type="Gene3D" id="1.10.472.30">
    <property type="entry name" value="Transcription elongation factor S-II, central domain"/>
    <property type="match status" value="1"/>
</dbReference>
<feature type="compositionally biased region" description="Low complexity" evidence="1">
    <location>
        <begin position="564"/>
        <end position="575"/>
    </location>
</feature>
<gene>
    <name evidence="3" type="ORF">E2I00_017067</name>
</gene>
<dbReference type="OrthoDB" id="1884872at2759"/>
<keyword evidence="4" id="KW-1185">Reference proteome</keyword>
<feature type="region of interest" description="Disordered" evidence="1">
    <location>
        <begin position="290"/>
        <end position="335"/>
    </location>
</feature>
<evidence type="ECO:0000313" key="4">
    <source>
        <dbReference type="Proteomes" id="UP000437017"/>
    </source>
</evidence>
<dbReference type="EMBL" id="SGJD01000562">
    <property type="protein sequence ID" value="KAB0404620.1"/>
    <property type="molecule type" value="Genomic_DNA"/>
</dbReference>
<dbReference type="FunFam" id="1.10.472.30:FF:000002">
    <property type="entry name" value="Death-inducer obliterator 1"/>
    <property type="match status" value="1"/>
</dbReference>
<dbReference type="InterPro" id="IPR036575">
    <property type="entry name" value="TFIIS_cen_dom_sf"/>
</dbReference>
<name>A0A6A1QA28_BALPH</name>
<feature type="compositionally biased region" description="Acidic residues" evidence="1">
    <location>
        <begin position="825"/>
        <end position="840"/>
    </location>
</feature>
<comment type="caution">
    <text evidence="3">The sequence shown here is derived from an EMBL/GenBank/DDBJ whole genome shotgun (WGS) entry which is preliminary data.</text>
</comment>
<feature type="compositionally biased region" description="Low complexity" evidence="1">
    <location>
        <begin position="600"/>
        <end position="609"/>
    </location>
</feature>
<accession>A0A6A1QA28</accession>
<dbReference type="PROSITE" id="PS51321">
    <property type="entry name" value="TFIIS_CENTRAL"/>
    <property type="match status" value="1"/>
</dbReference>
<feature type="non-terminal residue" evidence="3">
    <location>
        <position position="1"/>
    </location>
</feature>
<dbReference type="Pfam" id="PF07744">
    <property type="entry name" value="SPOC"/>
    <property type="match status" value="1"/>
</dbReference>
<proteinExistence type="predicted"/>
<feature type="region of interest" description="Disordered" evidence="1">
    <location>
        <begin position="122"/>
        <end position="272"/>
    </location>
</feature>
<feature type="region of interest" description="Disordered" evidence="1">
    <location>
        <begin position="564"/>
        <end position="695"/>
    </location>
</feature>
<feature type="compositionally biased region" description="Low complexity" evidence="1">
    <location>
        <begin position="624"/>
        <end position="636"/>
    </location>
</feature>
<evidence type="ECO:0000259" key="2">
    <source>
        <dbReference type="PROSITE" id="PS51321"/>
    </source>
</evidence>
<feature type="domain" description="TFIIS central" evidence="2">
    <location>
        <begin position="695"/>
        <end position="815"/>
    </location>
</feature>
<feature type="compositionally biased region" description="Polar residues" evidence="1">
    <location>
        <begin position="318"/>
        <end position="327"/>
    </location>
</feature>
<feature type="compositionally biased region" description="Basic and acidic residues" evidence="1">
    <location>
        <begin position="903"/>
        <end position="916"/>
    </location>
</feature>
<feature type="region of interest" description="Disordered" evidence="1">
    <location>
        <begin position="798"/>
        <end position="851"/>
    </location>
</feature>
<dbReference type="PANTHER" id="PTHR11477">
    <property type="entry name" value="TRANSCRIPTION FACTOR S-II ZINC FINGER DOMAIN-CONTAINING PROTEIN"/>
    <property type="match status" value="1"/>
</dbReference>
<dbReference type="SMART" id="SM00510">
    <property type="entry name" value="TFS2M"/>
    <property type="match status" value="1"/>
</dbReference>
<dbReference type="Proteomes" id="UP000437017">
    <property type="component" value="Unassembled WGS sequence"/>
</dbReference>
<feature type="compositionally biased region" description="Basic and acidic residues" evidence="1">
    <location>
        <begin position="798"/>
        <end position="816"/>
    </location>
</feature>
<dbReference type="SUPFAM" id="SSF46942">
    <property type="entry name" value="Elongation factor TFIIS domain 2"/>
    <property type="match status" value="1"/>
</dbReference>
<feature type="compositionally biased region" description="Polar residues" evidence="1">
    <location>
        <begin position="290"/>
        <end position="306"/>
    </location>
</feature>
<dbReference type="GO" id="GO:0006351">
    <property type="term" value="P:DNA-templated transcription"/>
    <property type="evidence" value="ECO:0007669"/>
    <property type="project" value="InterPro"/>
</dbReference>